<reference evidence="2" key="1">
    <citation type="submission" date="2021-01" db="EMBL/GenBank/DDBJ databases">
        <title>Whole genome shotgun sequence of Actinocatenispora rupis NBRC 107355.</title>
        <authorList>
            <person name="Komaki H."/>
            <person name="Tamura T."/>
        </authorList>
    </citation>
    <scope>NUCLEOTIDE SEQUENCE</scope>
    <source>
        <strain evidence="2">NBRC 107355</strain>
    </source>
</reference>
<dbReference type="InterPro" id="IPR001940">
    <property type="entry name" value="Peptidase_S1C"/>
</dbReference>
<evidence type="ECO:0008006" key="4">
    <source>
        <dbReference type="Google" id="ProtNLM"/>
    </source>
</evidence>
<sequence>MAGAATVHELTAAKPASSPVAATTASSTSSVADVVARAQPAVVDITVKGSSGEDEGSGVVIRSDGMILTNNHVLAAAGQDPAVTVTFSDGTRRSATVVGTAPGSDLAVVRVSGASRLTVATFGDSSALRTGDTVVALGSPLGLTGTVTEGIVSALHRQLTVDQTRYTNMIQTDAPLNEGNSGGALISANGQLVGINTAIATSGSGSTGSIGVGFAIPSNTAKSVAEALMAGH</sequence>
<gene>
    <name evidence="2" type="ORF">Aru02nite_72680</name>
</gene>
<comment type="caution">
    <text evidence="2">The sequence shown here is derived from an EMBL/GenBank/DDBJ whole genome shotgun (WGS) entry which is preliminary data.</text>
</comment>
<dbReference type="GO" id="GO:0004252">
    <property type="term" value="F:serine-type endopeptidase activity"/>
    <property type="evidence" value="ECO:0007669"/>
    <property type="project" value="InterPro"/>
</dbReference>
<feature type="region of interest" description="Disordered" evidence="1">
    <location>
        <begin position="1"/>
        <end position="21"/>
    </location>
</feature>
<proteinExistence type="predicted"/>
<dbReference type="InterPro" id="IPR009003">
    <property type="entry name" value="Peptidase_S1_PA"/>
</dbReference>
<dbReference type="PRINTS" id="PR00834">
    <property type="entry name" value="PROTEASES2C"/>
</dbReference>
<dbReference type="AlphaFoldDB" id="A0A8J3NHT5"/>
<dbReference type="Gene3D" id="2.40.10.120">
    <property type="match status" value="1"/>
</dbReference>
<dbReference type="Pfam" id="PF13365">
    <property type="entry name" value="Trypsin_2"/>
    <property type="match status" value="1"/>
</dbReference>
<feature type="compositionally biased region" description="Low complexity" evidence="1">
    <location>
        <begin position="12"/>
        <end position="21"/>
    </location>
</feature>
<organism evidence="2 3">
    <name type="scientific">Actinocatenispora rupis</name>
    <dbReference type="NCBI Taxonomy" id="519421"/>
    <lineage>
        <taxon>Bacteria</taxon>
        <taxon>Bacillati</taxon>
        <taxon>Actinomycetota</taxon>
        <taxon>Actinomycetes</taxon>
        <taxon>Micromonosporales</taxon>
        <taxon>Micromonosporaceae</taxon>
        <taxon>Actinocatenispora</taxon>
    </lineage>
</organism>
<dbReference type="EMBL" id="BOMB01000060">
    <property type="protein sequence ID" value="GID16379.1"/>
    <property type="molecule type" value="Genomic_DNA"/>
</dbReference>
<protein>
    <recommendedName>
        <fullName evidence="4">Serine protease PepD</fullName>
    </recommendedName>
</protein>
<evidence type="ECO:0000313" key="3">
    <source>
        <dbReference type="Proteomes" id="UP000612808"/>
    </source>
</evidence>
<dbReference type="GO" id="GO:0006508">
    <property type="term" value="P:proteolysis"/>
    <property type="evidence" value="ECO:0007669"/>
    <property type="project" value="InterPro"/>
</dbReference>
<evidence type="ECO:0000313" key="2">
    <source>
        <dbReference type="EMBL" id="GID16379.1"/>
    </source>
</evidence>
<keyword evidence="3" id="KW-1185">Reference proteome</keyword>
<evidence type="ECO:0000256" key="1">
    <source>
        <dbReference type="SAM" id="MobiDB-lite"/>
    </source>
</evidence>
<dbReference type="Proteomes" id="UP000612808">
    <property type="component" value="Unassembled WGS sequence"/>
</dbReference>
<dbReference type="SUPFAM" id="SSF50494">
    <property type="entry name" value="Trypsin-like serine proteases"/>
    <property type="match status" value="1"/>
</dbReference>
<name>A0A8J3NHT5_9ACTN</name>
<accession>A0A8J3NHT5</accession>
<dbReference type="PANTHER" id="PTHR22939:SF129">
    <property type="entry name" value="SERINE PROTEASE HTRA2, MITOCHONDRIAL"/>
    <property type="match status" value="1"/>
</dbReference>
<dbReference type="PANTHER" id="PTHR22939">
    <property type="entry name" value="SERINE PROTEASE FAMILY S1C HTRA-RELATED"/>
    <property type="match status" value="1"/>
</dbReference>